<keyword evidence="1" id="KW-0645">Protease</keyword>
<keyword evidence="3" id="KW-0720">Serine protease</keyword>
<dbReference type="InterPro" id="IPR023302">
    <property type="entry name" value="Pept_S9A_N"/>
</dbReference>
<dbReference type="PANTHER" id="PTHR42881:SF13">
    <property type="entry name" value="PROLYL ENDOPEPTIDASE"/>
    <property type="match status" value="1"/>
</dbReference>
<gene>
    <name evidence="6" type="ORF">SAMN06296036_13616</name>
</gene>
<evidence type="ECO:0000256" key="3">
    <source>
        <dbReference type="ARBA" id="ARBA00022825"/>
    </source>
</evidence>
<feature type="domain" description="Peptidase S9A N-terminal" evidence="5">
    <location>
        <begin position="43"/>
        <end position="442"/>
    </location>
</feature>
<organism evidence="6 7">
    <name type="scientific">Pseudobacteriovorax antillogorgiicola</name>
    <dbReference type="NCBI Taxonomy" id="1513793"/>
    <lineage>
        <taxon>Bacteria</taxon>
        <taxon>Pseudomonadati</taxon>
        <taxon>Bdellovibrionota</taxon>
        <taxon>Oligoflexia</taxon>
        <taxon>Oligoflexales</taxon>
        <taxon>Pseudobacteriovoracaceae</taxon>
        <taxon>Pseudobacteriovorax</taxon>
    </lineage>
</organism>
<dbReference type="SUPFAM" id="SSF50993">
    <property type="entry name" value="Peptidase/esterase 'gauge' domain"/>
    <property type="match status" value="1"/>
</dbReference>
<dbReference type="GO" id="GO:0070012">
    <property type="term" value="F:oligopeptidase activity"/>
    <property type="evidence" value="ECO:0007669"/>
    <property type="project" value="TreeGrafter"/>
</dbReference>
<sequence>MKRIIPLLGLAAVGAGAYWYVQSNTSVSQTPSSTSDGVGDTESSEDFLWLEDVMGEEALKWVRERNTKTLEELTRDPRFDELKEESLKILTSKDKLVYGQIRGDFVYNFWQDADHVKGLWRRTSWESYVANEDKWDVLLDLDALAKKEGKSWVYKGSTCLKPDYDVCMLRLSDGGKDAAYVREFNVASKSFVENGFALPESKSNVDWLDADTLLVSSTFGDNAVTDSGYPRIVRMWKRGQELSATPVVFEGEKTDVSASSTVVHSKDQKHILLSRAPTFYSGVHYLLDGDKKIKLPIPEDGELTGFIADHVLVSLRSDQLGHKKGDLLAMNLEALKAGKAEPQLLFSPSESQALSSVQTSDNYVFVSYLENVQSRVLKLTPVLKGDKVTWNQDVLELPEQGTIGLVSIADDAPRMVISYEDYLTPRSLRSLNPETLESQVIQTVPARFSSDDLESKQMLASSKDGTKVPYFVIHKKGIELDGTNPTLLYGYGGFEISMKPRYSSLTGKLWLEQGGVYVVANIRGGGEFGPRWHQAALKGNRHKAFEDFIGVAEDLIAKKITSPKHLGISGGSNGGLLVGAVFTQRPDLFNGVVCMVPLLDMMRFHKLLAGASWMGEYGNPEDPQMSDYIRSYSPFHVVDKASEYPEVFFITSTKDDRVHPGHARKMAAKMESLGHKVYYYENIEGGHSASANLVQRAEQYAMQYTYLFKKLAN</sequence>
<protein>
    <submittedName>
        <fullName evidence="6">Prolyl oligopeptidase</fullName>
    </submittedName>
</protein>
<name>A0A1Y6CQC7_9BACT</name>
<dbReference type="Proteomes" id="UP000192907">
    <property type="component" value="Unassembled WGS sequence"/>
</dbReference>
<dbReference type="STRING" id="1513793.SAMN06296036_13616"/>
<dbReference type="EMBL" id="FWZT01000036">
    <property type="protein sequence ID" value="SMF81135.1"/>
    <property type="molecule type" value="Genomic_DNA"/>
</dbReference>
<proteinExistence type="predicted"/>
<dbReference type="Pfam" id="PF00326">
    <property type="entry name" value="Peptidase_S9"/>
    <property type="match status" value="1"/>
</dbReference>
<dbReference type="GO" id="GO:0006508">
    <property type="term" value="P:proteolysis"/>
    <property type="evidence" value="ECO:0007669"/>
    <property type="project" value="UniProtKB-KW"/>
</dbReference>
<keyword evidence="7" id="KW-1185">Reference proteome</keyword>
<dbReference type="Gene3D" id="2.130.10.120">
    <property type="entry name" value="Prolyl oligopeptidase, N-terminal domain"/>
    <property type="match status" value="1"/>
</dbReference>
<accession>A0A1Y6CQC7</accession>
<evidence type="ECO:0000256" key="1">
    <source>
        <dbReference type="ARBA" id="ARBA00022670"/>
    </source>
</evidence>
<dbReference type="Pfam" id="PF02897">
    <property type="entry name" value="Peptidase_S9_N"/>
    <property type="match status" value="1"/>
</dbReference>
<dbReference type="SUPFAM" id="SSF53474">
    <property type="entry name" value="alpha/beta-Hydrolases"/>
    <property type="match status" value="1"/>
</dbReference>
<evidence type="ECO:0000259" key="4">
    <source>
        <dbReference type="Pfam" id="PF00326"/>
    </source>
</evidence>
<dbReference type="InterPro" id="IPR002470">
    <property type="entry name" value="Peptidase_S9A"/>
</dbReference>
<evidence type="ECO:0000256" key="2">
    <source>
        <dbReference type="ARBA" id="ARBA00022801"/>
    </source>
</evidence>
<reference evidence="7" key="1">
    <citation type="submission" date="2017-04" db="EMBL/GenBank/DDBJ databases">
        <authorList>
            <person name="Varghese N."/>
            <person name="Submissions S."/>
        </authorList>
    </citation>
    <scope>NUCLEOTIDE SEQUENCE [LARGE SCALE GENOMIC DNA]</scope>
    <source>
        <strain evidence="7">RKEM611</strain>
    </source>
</reference>
<dbReference type="PANTHER" id="PTHR42881">
    <property type="entry name" value="PROLYL ENDOPEPTIDASE"/>
    <property type="match status" value="1"/>
</dbReference>
<dbReference type="OrthoDB" id="9801421at2"/>
<dbReference type="InterPro" id="IPR001375">
    <property type="entry name" value="Peptidase_S9_cat"/>
</dbReference>
<keyword evidence="2" id="KW-0378">Hydrolase</keyword>
<dbReference type="PRINTS" id="PR00862">
    <property type="entry name" value="PROLIGOPTASE"/>
</dbReference>
<dbReference type="GO" id="GO:0004252">
    <property type="term" value="F:serine-type endopeptidase activity"/>
    <property type="evidence" value="ECO:0007669"/>
    <property type="project" value="InterPro"/>
</dbReference>
<dbReference type="GO" id="GO:0005829">
    <property type="term" value="C:cytosol"/>
    <property type="evidence" value="ECO:0007669"/>
    <property type="project" value="TreeGrafter"/>
</dbReference>
<evidence type="ECO:0000259" key="5">
    <source>
        <dbReference type="Pfam" id="PF02897"/>
    </source>
</evidence>
<feature type="domain" description="Peptidase S9 prolyl oligopeptidase catalytic" evidence="4">
    <location>
        <begin position="508"/>
        <end position="712"/>
    </location>
</feature>
<evidence type="ECO:0000313" key="6">
    <source>
        <dbReference type="EMBL" id="SMF81135.1"/>
    </source>
</evidence>
<dbReference type="InterPro" id="IPR051167">
    <property type="entry name" value="Prolyl_oligopep/macrocyclase"/>
</dbReference>
<evidence type="ECO:0000313" key="7">
    <source>
        <dbReference type="Proteomes" id="UP000192907"/>
    </source>
</evidence>
<dbReference type="InterPro" id="IPR029058">
    <property type="entry name" value="AB_hydrolase_fold"/>
</dbReference>
<dbReference type="Gene3D" id="3.40.50.1820">
    <property type="entry name" value="alpha/beta hydrolase"/>
    <property type="match status" value="1"/>
</dbReference>
<dbReference type="AlphaFoldDB" id="A0A1Y6CQC7"/>
<dbReference type="RefSeq" id="WP_132325894.1">
    <property type="nucleotide sequence ID" value="NZ_FWZT01000036.1"/>
</dbReference>